<feature type="transmembrane region" description="Helical" evidence="5">
    <location>
        <begin position="60"/>
        <end position="78"/>
    </location>
</feature>
<keyword evidence="8" id="KW-1185">Reference proteome</keyword>
<evidence type="ECO:0000313" key="8">
    <source>
        <dbReference type="Proteomes" id="UP001224674"/>
    </source>
</evidence>
<dbReference type="AlphaFoldDB" id="A0AAJ6AGK0"/>
<keyword evidence="2 5" id="KW-0812">Transmembrane</keyword>
<evidence type="ECO:0000256" key="2">
    <source>
        <dbReference type="ARBA" id="ARBA00022692"/>
    </source>
</evidence>
<feature type="transmembrane region" description="Helical" evidence="5">
    <location>
        <begin position="110"/>
        <end position="127"/>
    </location>
</feature>
<dbReference type="EMBL" id="CP122566">
    <property type="protein sequence ID" value="WGH92347.1"/>
    <property type="molecule type" value="Genomic_DNA"/>
</dbReference>
<feature type="transmembrane region" description="Helical" evidence="5">
    <location>
        <begin position="85"/>
        <end position="104"/>
    </location>
</feature>
<evidence type="ECO:0000256" key="3">
    <source>
        <dbReference type="ARBA" id="ARBA00022989"/>
    </source>
</evidence>
<dbReference type="RefSeq" id="WP_279674492.1">
    <property type="nucleotide sequence ID" value="NZ_CP122566.1"/>
</dbReference>
<dbReference type="Pfam" id="PF13515">
    <property type="entry name" value="FUSC_2"/>
    <property type="match status" value="1"/>
</dbReference>
<organism evidence="7 8">
    <name type="scientific">Auritidibacter ignavus</name>
    <dbReference type="NCBI Taxonomy" id="678932"/>
    <lineage>
        <taxon>Bacteria</taxon>
        <taxon>Bacillati</taxon>
        <taxon>Actinomycetota</taxon>
        <taxon>Actinomycetes</taxon>
        <taxon>Micrococcales</taxon>
        <taxon>Micrococcaceae</taxon>
        <taxon>Auritidibacter</taxon>
    </lineage>
</organism>
<evidence type="ECO:0000256" key="4">
    <source>
        <dbReference type="ARBA" id="ARBA00023136"/>
    </source>
</evidence>
<sequence length="383" mass="41267">MMSVSQLPERFSESLRSLGRFLRRRAVAGFARSRAAVMPAATSAIAAVAAYAFASVVLGHTNPLFASTATLIALGFGGDTRLRKVLEIAIGCTLGILIGDLMQIFLGQGYLQALLVVFVSIIIARFLDNGVIFTTQMSLQAVLVVLLPLPEGGPFTRSLDAVVGGVFALVITMIMPKNLRGATVKDFNTLYSTVTEIFQNCSKALRAQDSREAWMTLVAARNTQTQMNAVHQSLRASQELATYSPTAKTSRELLAGTQDTAAKTDLALGSLRLVTRRLITVIDESSLTDEQFTDLADWFDEAAEAVAIMGRCLSEPALPGRRRSLAVAREAFVSATQRLVPSHLAGGDLQAEALVMLARPMMVDFIQATGVPEREASEFLPKL</sequence>
<dbReference type="GO" id="GO:0016020">
    <property type="term" value="C:membrane"/>
    <property type="evidence" value="ECO:0007669"/>
    <property type="project" value="UniProtKB-SubCell"/>
</dbReference>
<proteinExistence type="predicted"/>
<evidence type="ECO:0000256" key="1">
    <source>
        <dbReference type="ARBA" id="ARBA00004141"/>
    </source>
</evidence>
<dbReference type="InterPro" id="IPR049453">
    <property type="entry name" value="Memb_transporter_dom"/>
</dbReference>
<dbReference type="Proteomes" id="UP001224674">
    <property type="component" value="Chromosome"/>
</dbReference>
<gene>
    <name evidence="7" type="ORF">QDX21_08440</name>
</gene>
<feature type="domain" description="Integral membrane bound transporter" evidence="6">
    <location>
        <begin position="52"/>
        <end position="171"/>
    </location>
</feature>
<accession>A0AAJ6AGK0</accession>
<protein>
    <submittedName>
        <fullName evidence="7">FUSC family protein</fullName>
    </submittedName>
</protein>
<comment type="subcellular location">
    <subcellularLocation>
        <location evidence="1">Membrane</location>
        <topology evidence="1">Multi-pass membrane protein</topology>
    </subcellularLocation>
</comment>
<keyword evidence="4 5" id="KW-0472">Membrane</keyword>
<evidence type="ECO:0000259" key="6">
    <source>
        <dbReference type="Pfam" id="PF13515"/>
    </source>
</evidence>
<evidence type="ECO:0000313" key="7">
    <source>
        <dbReference type="EMBL" id="WGH92347.1"/>
    </source>
</evidence>
<name>A0AAJ6AGK0_9MICC</name>
<evidence type="ECO:0000256" key="5">
    <source>
        <dbReference type="SAM" id="Phobius"/>
    </source>
</evidence>
<reference evidence="7 8" key="1">
    <citation type="submission" date="2023-03" db="EMBL/GenBank/DDBJ databases">
        <title>Complete genome sequences of several Auritidibacter ignavus strains isolated from ear infections.</title>
        <authorList>
            <person name="Baehr T."/>
            <person name="Baumhoegger A.M."/>
        </authorList>
    </citation>
    <scope>NUCLEOTIDE SEQUENCE [LARGE SCALE GENOMIC DNA]</scope>
    <source>
        <strain evidence="7 8">BABAE-6</strain>
    </source>
</reference>
<feature type="transmembrane region" description="Helical" evidence="5">
    <location>
        <begin position="35"/>
        <end position="54"/>
    </location>
</feature>
<keyword evidence="3 5" id="KW-1133">Transmembrane helix</keyword>